<dbReference type="EMBL" id="VFQE01000001">
    <property type="protein sequence ID" value="TQN42921.1"/>
    <property type="molecule type" value="Genomic_DNA"/>
</dbReference>
<feature type="region of interest" description="Disordered" evidence="1">
    <location>
        <begin position="1"/>
        <end position="30"/>
    </location>
</feature>
<accession>A0A543PFR5</accession>
<evidence type="ECO:0000313" key="2">
    <source>
        <dbReference type="EMBL" id="TQN42921.1"/>
    </source>
</evidence>
<gene>
    <name evidence="2" type="ORF">FHU33_2332</name>
</gene>
<keyword evidence="3" id="KW-1185">Reference proteome</keyword>
<organism evidence="2 3">
    <name type="scientific">Blastococcus colisei</name>
    <dbReference type="NCBI Taxonomy" id="1564162"/>
    <lineage>
        <taxon>Bacteria</taxon>
        <taxon>Bacillati</taxon>
        <taxon>Actinomycetota</taxon>
        <taxon>Actinomycetes</taxon>
        <taxon>Geodermatophilales</taxon>
        <taxon>Geodermatophilaceae</taxon>
        <taxon>Blastococcus</taxon>
    </lineage>
</organism>
<dbReference type="Proteomes" id="UP000319865">
    <property type="component" value="Unassembled WGS sequence"/>
</dbReference>
<evidence type="ECO:0000313" key="3">
    <source>
        <dbReference type="Proteomes" id="UP000319865"/>
    </source>
</evidence>
<reference evidence="2 3" key="1">
    <citation type="submission" date="2019-06" db="EMBL/GenBank/DDBJ databases">
        <title>Sequencing the genomes of 1000 actinobacteria strains.</title>
        <authorList>
            <person name="Klenk H.-P."/>
        </authorList>
    </citation>
    <scope>NUCLEOTIDE SEQUENCE [LARGE SCALE GENOMIC DNA]</scope>
    <source>
        <strain evidence="2 3">DSM 46837</strain>
    </source>
</reference>
<protein>
    <submittedName>
        <fullName evidence="2">Uncharacterized protein</fullName>
    </submittedName>
</protein>
<evidence type="ECO:0000256" key="1">
    <source>
        <dbReference type="SAM" id="MobiDB-lite"/>
    </source>
</evidence>
<sequence length="30" mass="3572">MTHQQLVDRHYAENNSNDLSRWPNTSLRTS</sequence>
<comment type="caution">
    <text evidence="2">The sequence shown here is derived from an EMBL/GenBank/DDBJ whole genome shotgun (WGS) entry which is preliminary data.</text>
</comment>
<feature type="compositionally biased region" description="Basic and acidic residues" evidence="1">
    <location>
        <begin position="1"/>
        <end position="12"/>
    </location>
</feature>
<proteinExistence type="predicted"/>
<name>A0A543PFR5_9ACTN</name>
<feature type="compositionally biased region" description="Polar residues" evidence="1">
    <location>
        <begin position="13"/>
        <end position="30"/>
    </location>
</feature>
<dbReference type="AlphaFoldDB" id="A0A543PFR5"/>